<evidence type="ECO:0000256" key="13">
    <source>
        <dbReference type="HAMAP-Rule" id="MF_01480"/>
    </source>
</evidence>
<keyword evidence="10 13" id="KW-0238">DNA-binding</keyword>
<keyword evidence="9 13" id="KW-0051">Antiviral defense</keyword>
<dbReference type="EMBL" id="JAVLAQ010000001">
    <property type="protein sequence ID" value="MDT6990034.1"/>
    <property type="molecule type" value="Genomic_DNA"/>
</dbReference>
<dbReference type="GO" id="GO:0003723">
    <property type="term" value="F:RNA binding"/>
    <property type="evidence" value="ECO:0007669"/>
    <property type="project" value="UniProtKB-UniRule"/>
</dbReference>
<dbReference type="InterPro" id="IPR032239">
    <property type="entry name" value="Cas9-BH"/>
</dbReference>
<feature type="active site" description="For RuvC-like nuclease domain" evidence="13">
    <location>
        <position position="10"/>
    </location>
</feature>
<protein>
    <recommendedName>
        <fullName evidence="13">CRISPR-associated endonuclease Cas9</fullName>
        <ecNumber evidence="13">3.1.-.-</ecNumber>
    </recommendedName>
</protein>
<comment type="similarity">
    <text evidence="13">Belongs to the CRISPR-associated Cas9 family.</text>
</comment>
<dbReference type="GO" id="GO:0003677">
    <property type="term" value="F:DNA binding"/>
    <property type="evidence" value="ECO:0007669"/>
    <property type="project" value="UniProtKB-UniRule"/>
</dbReference>
<dbReference type="RefSeq" id="WP_216780138.1">
    <property type="nucleotide sequence ID" value="NZ_JAGXBR010000001.1"/>
</dbReference>
<keyword evidence="7" id="KW-0460">Magnesium</keyword>
<dbReference type="Pfam" id="PF22702">
    <property type="entry name" value="Cas9_RuvC"/>
    <property type="match status" value="1"/>
</dbReference>
<dbReference type="GO" id="GO:0004519">
    <property type="term" value="F:endonuclease activity"/>
    <property type="evidence" value="ECO:0007669"/>
    <property type="project" value="UniProtKB-UniRule"/>
</dbReference>
<comment type="function">
    <text evidence="13">CRISPR (clustered regularly interspaced short palindromic repeat) is an adaptive immune system that provides protection against mobile genetic elements (viruses, transposable elements and conjugative plasmids). CRISPR clusters contain spacers, sequences complementary to antecedent mobile elements, and target invading nucleic acids. CRISPR clusters are transcribed and processed into CRISPR RNA (crRNA). In type II CRISPR systems correct processing of pre-crRNA requires a trans-encoded small RNA (tracrRNA), endogenous ribonuclease 3 (rnc) and this protein. The tracrRNA serves as a guide for ribonuclease 3-aided processing of pre-crRNA. Subsequently Cas9/crRNA/tracrRNA endonucleolytically cleaves linear or circular dsDNA target complementary to the spacer; Cas9 is inactive in the absence of the 2 guide RNAs (gRNA). Cas9 recognizes the protospacer adjacent motif (PAM) in the CRISPR repeat sequences to help distinguish self versus nonself, as targets within the bacterial CRISPR locus do not have PAMs. PAM recognition is also required for catalytic activity.</text>
</comment>
<feature type="active site" description="Proton acceptor for HNH nuclease domain" evidence="13">
    <location>
        <position position="859"/>
    </location>
</feature>
<keyword evidence="4" id="KW-0479">Metal-binding</keyword>
<feature type="domain" description="HNH Cas9-type" evidence="14">
    <location>
        <begin position="786"/>
        <end position="938"/>
    </location>
</feature>
<evidence type="ECO:0000256" key="8">
    <source>
        <dbReference type="ARBA" id="ARBA00022884"/>
    </source>
</evidence>
<dbReference type="InterPro" id="IPR055228">
    <property type="entry name" value="Cas9_RuvC"/>
</dbReference>
<dbReference type="PROSITE" id="PS51749">
    <property type="entry name" value="HNH_CAS9"/>
    <property type="match status" value="1"/>
</dbReference>
<keyword evidence="6 13" id="KW-0378">Hydrolase</keyword>
<name>A0AAW8VWG2_LACPE</name>
<organism evidence="15 16">
    <name type="scientific">Lactiplantibacillus pentosus</name>
    <name type="common">Lactobacillus pentosus</name>
    <dbReference type="NCBI Taxonomy" id="1589"/>
    <lineage>
        <taxon>Bacteria</taxon>
        <taxon>Bacillati</taxon>
        <taxon>Bacillota</taxon>
        <taxon>Bacilli</taxon>
        <taxon>Lactobacillales</taxon>
        <taxon>Lactobacillaceae</taxon>
        <taxon>Lactiplantibacillus</taxon>
    </lineage>
</organism>
<keyword evidence="3 13" id="KW-0540">Nuclease</keyword>
<evidence type="ECO:0000256" key="1">
    <source>
        <dbReference type="ARBA" id="ARBA00001946"/>
    </source>
</evidence>
<evidence type="ECO:0000256" key="2">
    <source>
        <dbReference type="ARBA" id="ARBA00005244"/>
    </source>
</evidence>
<evidence type="ECO:0000256" key="12">
    <source>
        <dbReference type="ARBA" id="ARBA00046380"/>
    </source>
</evidence>
<keyword evidence="5 13" id="KW-0255">Endonuclease</keyword>
<dbReference type="Pfam" id="PF13395">
    <property type="entry name" value="HNH_4"/>
    <property type="match status" value="1"/>
</dbReference>
<accession>A0AAW8VWG2</accession>
<dbReference type="Pfam" id="PF16592">
    <property type="entry name" value="Cas9_REC"/>
    <property type="match status" value="1"/>
</dbReference>
<dbReference type="EC" id="3.1.-.-" evidence="13"/>
<dbReference type="InterPro" id="IPR033114">
    <property type="entry name" value="HNH_CAS9"/>
</dbReference>
<comment type="subunit">
    <text evidence="12 13">Monomer. Binds crRNA and tracrRNA.</text>
</comment>
<dbReference type="GO" id="GO:0051607">
    <property type="term" value="P:defense response to virus"/>
    <property type="evidence" value="ECO:0007669"/>
    <property type="project" value="UniProtKB-UniRule"/>
</dbReference>
<evidence type="ECO:0000256" key="6">
    <source>
        <dbReference type="ARBA" id="ARBA00022801"/>
    </source>
</evidence>
<proteinExistence type="inferred from homology"/>
<dbReference type="Proteomes" id="UP001267003">
    <property type="component" value="Unassembled WGS sequence"/>
</dbReference>
<dbReference type="Pfam" id="PF16595">
    <property type="entry name" value="Cas9_PI"/>
    <property type="match status" value="1"/>
</dbReference>
<comment type="caution">
    <text evidence="15">The sequence shown here is derived from an EMBL/GenBank/DDBJ whole genome shotgun (WGS) entry which is preliminary data.</text>
</comment>
<dbReference type="Pfam" id="PF16593">
    <property type="entry name" value="Cas9-BH"/>
    <property type="match status" value="1"/>
</dbReference>
<dbReference type="HAMAP" id="MF_01480">
    <property type="entry name" value="Cas9"/>
    <property type="match status" value="1"/>
</dbReference>
<comment type="caution">
    <text evidence="13">Lacks conserved residue(s) required for the propagation of feature annotation.</text>
</comment>
<evidence type="ECO:0000256" key="7">
    <source>
        <dbReference type="ARBA" id="ARBA00022842"/>
    </source>
</evidence>
<dbReference type="GO" id="GO:0043571">
    <property type="term" value="P:maintenance of CRISPR repeat elements"/>
    <property type="evidence" value="ECO:0007669"/>
    <property type="project" value="UniProtKB-UniRule"/>
</dbReference>
<evidence type="ECO:0000313" key="15">
    <source>
        <dbReference type="EMBL" id="MDT6990034.1"/>
    </source>
</evidence>
<evidence type="ECO:0000256" key="10">
    <source>
        <dbReference type="ARBA" id="ARBA00023125"/>
    </source>
</evidence>
<keyword evidence="8 13" id="KW-0694">RNA-binding</keyword>
<evidence type="ECO:0000256" key="4">
    <source>
        <dbReference type="ARBA" id="ARBA00022723"/>
    </source>
</evidence>
<comment type="domain">
    <text evidence="13">Has 2 endonuclease domains. The discontinuous RuvC-like domain cleaves the target DNA noncomplementary to crRNA while the HNH nuclease domain cleaves the target DNA complementary to crRNA.</text>
</comment>
<gene>
    <name evidence="13 15" type="primary">cas9</name>
    <name evidence="15" type="ORF">RI536_07935</name>
</gene>
<dbReference type="InterPro" id="IPR028629">
    <property type="entry name" value="Cas9"/>
</dbReference>
<evidence type="ECO:0000256" key="5">
    <source>
        <dbReference type="ARBA" id="ARBA00022759"/>
    </source>
</evidence>
<comment type="similarity">
    <text evidence="2">Belongs to the CRISPR-associated protein Cas9 family. Subtype II-A subfamily.</text>
</comment>
<dbReference type="InterPro" id="IPR032240">
    <property type="entry name" value="Cas9_REC"/>
</dbReference>
<evidence type="ECO:0000256" key="11">
    <source>
        <dbReference type="ARBA" id="ARBA00023211"/>
    </source>
</evidence>
<keyword evidence="11" id="KW-0464">Manganese</keyword>
<dbReference type="InterPro" id="IPR032237">
    <property type="entry name" value="Cas9_PI"/>
</dbReference>
<evidence type="ECO:0000313" key="16">
    <source>
        <dbReference type="Proteomes" id="UP001267003"/>
    </source>
</evidence>
<comment type="cofactor">
    <cofactor evidence="1">
        <name>Mg(2+)</name>
        <dbReference type="ChEBI" id="CHEBI:18420"/>
    </cofactor>
</comment>
<sequence length="1362" mass="157306">MNEPYGVGLDIGTNSVGWTVVDMNGRVRKVKGKTALGARLFKEGATAEDRRGFRTTRRRLKRVKWRLRLLREFFDQPISKIDPNFFARRKYSDISPRDPNYNGLAKTLFNDRTDQEFYHDYPTIYHLRDKLMTSDRKFDIREIYWAIHHIVKYRGNFLRTGPASQYGSASLHLATSFQKLNDLFAQSEETLNLKLVTDEAQLQQIQQILVRTDLSRSEQQKQIWPLMAVLTGATAAEKKRQKNVVVELSKALVGLKAKMNVVTLTEVDAGVVKDWTFTLEESQDKLPEIEEQLSEVGQHIMDEVIQLYASINLAQLIPAGKRFSQHMVEKYKHHEKNLKLLKAYIHSQSDSKRGREIRATYDRYIDGVESKPVTQEMFYKDLMKYVEADATSNHLAAEIKAEIDSEQFMPKLRTKQNGSIPYQVQQYELDQIISHQKKYYPWLGEENPVAERRGKFPYKLDELVGFRVPYYVGPLITKEDQQATSGAGFAWMVRKAEGPITPWNFDQKVDRIASATAFIQRMQTTDTYLIGEDVLPARSLIYQRFMVLNELNNMRVEDQQLAPRQKQRLYNQVFKQHQHVSVKNIQQNLMDAGEYRETPKITGLADPKGFNSSLSTYHDFKKILPEAIADEHKRADIEKIILWSTTFEDSAIFKQKLEEVAWLTDAQRKQLSGLRYRGWGQLSHKLLTAFKDDNGRSIMDGLWETSDNFMQLRKQPAIETQIKEANQANLTDADIQDTINELYTSPQNKKAIREVMLVLDDIKNAMHGQTPSWIFVEAARGGGVAGRRTQSRSKQIVEAYKSTAKEIVSEKVQHELNEKIKAKADFNTRLVLYFLQNGRDLYTNETINIDRLSEYDIDHILPQSLVKDDSLDNRVLTSARINREKNDTFASEKFGRKMGAQWRELHRNGLMTQRKLNHLLMRPDEISKYATGFINRQLVETRQVIKLVEELISSEYPAASIVAVKANLTHQFRQTFNFPKLREVNDYHHAFDASLTAFIGMYLLKQYPKLERFFVYGKFAKQPINLTRFNVIRKLAVAEEPIKSVETNETLWDKTADIKYFEKLYNYKRLLVTHEVRENYGAMFKQTLFKASDNKSKTLVPKKNHMKTSVYGGYSNQETAYLAIVRVPFKSGFKFIVVGIPTRMVAKIKHYQSLGATLKQATHKVIEPKFTKISRKTKQTVISDYEVVLPKVYLDQVVRDQVKGQMYRFSLGSDKEYHNVQELYLPLSIQQAFVGHYDESDDQRSSDLVRVYDAALKQLQRYFPLHLSQNFDQVANQAHQSFEGLKNNVQTSDKQLGKKEVLNSLFVGLHANATRSNLSVLGMSSSFGRLQSRSGITLTDQAEIVYQSPTGLFERKVALKDL</sequence>
<dbReference type="GO" id="GO:0046872">
    <property type="term" value="F:metal ion binding"/>
    <property type="evidence" value="ECO:0007669"/>
    <property type="project" value="UniProtKB-UniRule"/>
</dbReference>
<evidence type="ECO:0000259" key="14">
    <source>
        <dbReference type="PROSITE" id="PS51749"/>
    </source>
</evidence>
<evidence type="ECO:0000256" key="9">
    <source>
        <dbReference type="ARBA" id="ARBA00023118"/>
    </source>
</evidence>
<dbReference type="InterPro" id="IPR003615">
    <property type="entry name" value="HNH_nuc"/>
</dbReference>
<dbReference type="GO" id="GO:0016787">
    <property type="term" value="F:hydrolase activity"/>
    <property type="evidence" value="ECO:0007669"/>
    <property type="project" value="UniProtKB-KW"/>
</dbReference>
<evidence type="ECO:0000256" key="3">
    <source>
        <dbReference type="ARBA" id="ARBA00022722"/>
    </source>
</evidence>
<dbReference type="NCBIfam" id="TIGR01865">
    <property type="entry name" value="cas_Csn1"/>
    <property type="match status" value="1"/>
</dbReference>
<reference evidence="15" key="1">
    <citation type="submission" date="2023-08" db="EMBL/GenBank/DDBJ databases">
        <authorList>
            <person name="Page C.A."/>
            <person name="Perez-Diaz I.M."/>
        </authorList>
    </citation>
    <scope>NUCLEOTIDE SEQUENCE</scope>
    <source>
        <strain evidence="15">7.8.46</strain>
    </source>
</reference>